<comment type="caution">
    <text evidence="1">The sequence shown here is derived from an EMBL/GenBank/DDBJ whole genome shotgun (WGS) entry which is preliminary data.</text>
</comment>
<dbReference type="AlphaFoldDB" id="A0A9P8PTV6"/>
<evidence type="ECO:0000313" key="2">
    <source>
        <dbReference type="Proteomes" id="UP000774326"/>
    </source>
</evidence>
<gene>
    <name evidence="1" type="ORF">WICPIJ_008865</name>
</gene>
<organism evidence="1 2">
    <name type="scientific">Wickerhamomyces pijperi</name>
    <name type="common">Yeast</name>
    <name type="synonym">Pichia pijperi</name>
    <dbReference type="NCBI Taxonomy" id="599730"/>
    <lineage>
        <taxon>Eukaryota</taxon>
        <taxon>Fungi</taxon>
        <taxon>Dikarya</taxon>
        <taxon>Ascomycota</taxon>
        <taxon>Saccharomycotina</taxon>
        <taxon>Saccharomycetes</taxon>
        <taxon>Phaffomycetales</taxon>
        <taxon>Wickerhamomycetaceae</taxon>
        <taxon>Wickerhamomyces</taxon>
    </lineage>
</organism>
<dbReference type="EMBL" id="JAEUBG010005116">
    <property type="protein sequence ID" value="KAH3678263.1"/>
    <property type="molecule type" value="Genomic_DNA"/>
</dbReference>
<accession>A0A9P8PTV6</accession>
<dbReference type="Proteomes" id="UP000774326">
    <property type="component" value="Unassembled WGS sequence"/>
</dbReference>
<name>A0A9P8PTV6_WICPI</name>
<keyword evidence="2" id="KW-1185">Reference proteome</keyword>
<reference evidence="1" key="2">
    <citation type="submission" date="2021-01" db="EMBL/GenBank/DDBJ databases">
        <authorList>
            <person name="Schikora-Tamarit M.A."/>
        </authorList>
    </citation>
    <scope>NUCLEOTIDE SEQUENCE</scope>
    <source>
        <strain evidence="1">CBS2887</strain>
    </source>
</reference>
<proteinExistence type="predicted"/>
<evidence type="ECO:0000313" key="1">
    <source>
        <dbReference type="EMBL" id="KAH3678263.1"/>
    </source>
</evidence>
<reference evidence="1" key="1">
    <citation type="journal article" date="2021" name="Open Biol.">
        <title>Shared evolutionary footprints suggest mitochondrial oxidative damage underlies multiple complex I losses in fungi.</title>
        <authorList>
            <person name="Schikora-Tamarit M.A."/>
            <person name="Marcet-Houben M."/>
            <person name="Nosek J."/>
            <person name="Gabaldon T."/>
        </authorList>
    </citation>
    <scope>NUCLEOTIDE SEQUENCE</scope>
    <source>
        <strain evidence="1">CBS2887</strain>
    </source>
</reference>
<sequence>MMSSNELISNLPLEIAFDIFKIGFTEIEKKTVLDKVPELEHLFGKPEPNDKIVLLFVLPKQKLPQDFIFRNQGCRLYTIKLTYGYDSEEYRELIYEQIQVAIKDIEAKHITDESSRANTVIHLDFAFDLKSTDIYEPNSLYPYIRPYVNPLKHQVNIYKLTRDPWTFTKDYHQKMSIFDAIGGVKVVENSKTDCVRERDLIVELETPWFQAPRAGEHYMCSTTLFASLTREQRQDMLQISRPGNGFLGVNLVMLLDQHRVNFEGLKEMSEIIKEGAQEMPAKMIDKRDRLQREIDDMLEDQISTHRIGFVYSIYNLFAKNLVKFGKPDGPDYDLRYFYRRIIYTADTGFDSIRSSTNFEAVDGTERHHIERDTFFFWFNDYFRREPHRYQLPRMNVPVLKDISDNVCFLAMLSFVEQISKTHKRSNVKDCKSVYHYEHFKPRFLQVNLAGVHYLKKESAEPELESFEKWRKLYGIFVRKHSNLLERTLGRHFPLYRTRSLANYHISMIKSLTDIYARHSQTPLAKAPE</sequence>
<protein>
    <submittedName>
        <fullName evidence="1">Uncharacterized protein</fullName>
    </submittedName>
</protein>